<keyword evidence="8" id="KW-1015">Disulfide bond</keyword>
<dbReference type="GO" id="GO:0007411">
    <property type="term" value="P:axon guidance"/>
    <property type="evidence" value="ECO:0007669"/>
    <property type="project" value="TreeGrafter"/>
</dbReference>
<dbReference type="PANTHER" id="PTHR10075:SF14">
    <property type="entry name" value="CELL ADHESION MOLECULE DSCAM2-RELATED"/>
    <property type="match status" value="1"/>
</dbReference>
<accession>A0A1V9Y1P4</accession>
<dbReference type="InterPro" id="IPR013098">
    <property type="entry name" value="Ig_I-set"/>
</dbReference>
<dbReference type="Gene3D" id="2.60.40.10">
    <property type="entry name" value="Immunoglobulins"/>
    <property type="match status" value="2"/>
</dbReference>
<comment type="caution">
    <text evidence="11">The sequence shown here is derived from an EMBL/GenBank/DDBJ whole genome shotgun (WGS) entry which is preliminary data.</text>
</comment>
<dbReference type="CDD" id="cd00096">
    <property type="entry name" value="Ig"/>
    <property type="match status" value="1"/>
</dbReference>
<evidence type="ECO:0000313" key="11">
    <source>
        <dbReference type="EMBL" id="OQR79659.1"/>
    </source>
</evidence>
<keyword evidence="5" id="KW-0130">Cell adhesion</keyword>
<dbReference type="AlphaFoldDB" id="A0A1V9Y1P4"/>
<feature type="domain" description="Ig-like" evidence="10">
    <location>
        <begin position="1"/>
        <end position="67"/>
    </location>
</feature>
<dbReference type="Pfam" id="PF07679">
    <property type="entry name" value="I-set"/>
    <property type="match status" value="2"/>
</dbReference>
<feature type="domain" description="Ig-like" evidence="10">
    <location>
        <begin position="76"/>
        <end position="180"/>
    </location>
</feature>
<evidence type="ECO:0000256" key="3">
    <source>
        <dbReference type="ARBA" id="ARBA00022729"/>
    </source>
</evidence>
<keyword evidence="2" id="KW-0812">Transmembrane</keyword>
<dbReference type="SMART" id="SM00409">
    <property type="entry name" value="IG"/>
    <property type="match status" value="2"/>
</dbReference>
<dbReference type="InterPro" id="IPR003599">
    <property type="entry name" value="Ig_sub"/>
</dbReference>
<evidence type="ECO:0000256" key="8">
    <source>
        <dbReference type="ARBA" id="ARBA00023157"/>
    </source>
</evidence>
<dbReference type="GO" id="GO:0007156">
    <property type="term" value="P:homophilic cell adhesion via plasma membrane adhesion molecules"/>
    <property type="evidence" value="ECO:0007669"/>
    <property type="project" value="TreeGrafter"/>
</dbReference>
<dbReference type="OrthoDB" id="6481371at2759"/>
<dbReference type="SMART" id="SM00408">
    <property type="entry name" value="IGc2"/>
    <property type="match status" value="2"/>
</dbReference>
<protein>
    <submittedName>
        <fullName evidence="11">Titin-like</fullName>
    </submittedName>
</protein>
<organism evidence="11 12">
    <name type="scientific">Tropilaelaps mercedesae</name>
    <dbReference type="NCBI Taxonomy" id="418985"/>
    <lineage>
        <taxon>Eukaryota</taxon>
        <taxon>Metazoa</taxon>
        <taxon>Ecdysozoa</taxon>
        <taxon>Arthropoda</taxon>
        <taxon>Chelicerata</taxon>
        <taxon>Arachnida</taxon>
        <taxon>Acari</taxon>
        <taxon>Parasitiformes</taxon>
        <taxon>Mesostigmata</taxon>
        <taxon>Gamasina</taxon>
        <taxon>Dermanyssoidea</taxon>
        <taxon>Laelapidae</taxon>
        <taxon>Tropilaelaps</taxon>
    </lineage>
</organism>
<evidence type="ECO:0000256" key="7">
    <source>
        <dbReference type="ARBA" id="ARBA00023136"/>
    </source>
</evidence>
<evidence type="ECO:0000256" key="9">
    <source>
        <dbReference type="ARBA" id="ARBA00023319"/>
    </source>
</evidence>
<keyword evidence="7" id="KW-0472">Membrane</keyword>
<keyword evidence="6" id="KW-1133">Transmembrane helix</keyword>
<dbReference type="FunFam" id="2.60.40.10:FF:000017">
    <property type="entry name" value="Down syndrome cell adhesion molecule b"/>
    <property type="match status" value="1"/>
</dbReference>
<sequence length="188" mass="20276">MVSKRVKTGRTVTFTCALSEGEDVTFSWSRKGVLLRKTGRIDIVFSGVMSSLSVRNVQPDDAGTYVCVGRNAASEQKVSATLTVEGYIKLRKLQQTTTNTGEAIAFTCTALKGTDVTFAWTKNGHLLTSSKSSGSSKFAIMTNKKTSVLTIEDVRQDDVGNYTCAATNSFAEDQTSALLTVEGIRQAH</sequence>
<dbReference type="GO" id="GO:0005886">
    <property type="term" value="C:plasma membrane"/>
    <property type="evidence" value="ECO:0007669"/>
    <property type="project" value="TreeGrafter"/>
</dbReference>
<evidence type="ECO:0000256" key="4">
    <source>
        <dbReference type="ARBA" id="ARBA00022737"/>
    </source>
</evidence>
<dbReference type="InterPro" id="IPR003598">
    <property type="entry name" value="Ig_sub2"/>
</dbReference>
<evidence type="ECO:0000256" key="2">
    <source>
        <dbReference type="ARBA" id="ARBA00022692"/>
    </source>
</evidence>
<dbReference type="InterPro" id="IPR007110">
    <property type="entry name" value="Ig-like_dom"/>
</dbReference>
<dbReference type="GO" id="GO:0030424">
    <property type="term" value="C:axon"/>
    <property type="evidence" value="ECO:0007669"/>
    <property type="project" value="TreeGrafter"/>
</dbReference>
<name>A0A1V9Y1P4_9ACAR</name>
<dbReference type="GO" id="GO:0098632">
    <property type="term" value="F:cell-cell adhesion mediator activity"/>
    <property type="evidence" value="ECO:0007669"/>
    <property type="project" value="TreeGrafter"/>
</dbReference>
<dbReference type="Proteomes" id="UP000192247">
    <property type="component" value="Unassembled WGS sequence"/>
</dbReference>
<dbReference type="STRING" id="418985.A0A1V9Y1P4"/>
<dbReference type="InParanoid" id="A0A1V9Y1P4"/>
<evidence type="ECO:0000256" key="6">
    <source>
        <dbReference type="ARBA" id="ARBA00022989"/>
    </source>
</evidence>
<dbReference type="PROSITE" id="PS50835">
    <property type="entry name" value="IG_LIKE"/>
    <property type="match status" value="2"/>
</dbReference>
<keyword evidence="3" id="KW-0732">Signal</keyword>
<dbReference type="GO" id="GO:0070593">
    <property type="term" value="P:dendrite self-avoidance"/>
    <property type="evidence" value="ECO:0007669"/>
    <property type="project" value="TreeGrafter"/>
</dbReference>
<dbReference type="InterPro" id="IPR013783">
    <property type="entry name" value="Ig-like_fold"/>
</dbReference>
<dbReference type="EMBL" id="MNPL01000837">
    <property type="protein sequence ID" value="OQR79659.1"/>
    <property type="molecule type" value="Genomic_DNA"/>
</dbReference>
<keyword evidence="12" id="KW-1185">Reference proteome</keyword>
<gene>
    <name evidence="11" type="ORF">BIW11_05576</name>
</gene>
<comment type="subcellular location">
    <subcellularLocation>
        <location evidence="1">Membrane</location>
        <topology evidence="1">Single-pass membrane protein</topology>
    </subcellularLocation>
</comment>
<evidence type="ECO:0000313" key="12">
    <source>
        <dbReference type="Proteomes" id="UP000192247"/>
    </source>
</evidence>
<dbReference type="InterPro" id="IPR013106">
    <property type="entry name" value="Ig_V-set"/>
</dbReference>
<dbReference type="SMART" id="SM00406">
    <property type="entry name" value="IGv"/>
    <property type="match status" value="2"/>
</dbReference>
<evidence type="ECO:0000259" key="10">
    <source>
        <dbReference type="PROSITE" id="PS50835"/>
    </source>
</evidence>
<evidence type="ECO:0000256" key="5">
    <source>
        <dbReference type="ARBA" id="ARBA00022889"/>
    </source>
</evidence>
<dbReference type="InterPro" id="IPR036179">
    <property type="entry name" value="Ig-like_dom_sf"/>
</dbReference>
<dbReference type="PANTHER" id="PTHR10075">
    <property type="entry name" value="BASIGIN RELATED"/>
    <property type="match status" value="1"/>
</dbReference>
<dbReference type="SUPFAM" id="SSF48726">
    <property type="entry name" value="Immunoglobulin"/>
    <property type="match status" value="2"/>
</dbReference>
<reference evidence="11 12" key="1">
    <citation type="journal article" date="2017" name="Gigascience">
        <title>Draft genome of the honey bee ectoparasitic mite, Tropilaelaps mercedesae, is shaped by the parasitic life history.</title>
        <authorList>
            <person name="Dong X."/>
            <person name="Armstrong S.D."/>
            <person name="Xia D."/>
            <person name="Makepeace B.L."/>
            <person name="Darby A.C."/>
            <person name="Kadowaki T."/>
        </authorList>
    </citation>
    <scope>NUCLEOTIDE SEQUENCE [LARGE SCALE GENOMIC DNA]</scope>
    <source>
        <strain evidence="11">Wuxi-XJTLU</strain>
    </source>
</reference>
<evidence type="ECO:0000256" key="1">
    <source>
        <dbReference type="ARBA" id="ARBA00004167"/>
    </source>
</evidence>
<keyword evidence="4" id="KW-0677">Repeat</keyword>
<keyword evidence="9" id="KW-0393">Immunoglobulin domain</keyword>
<proteinExistence type="predicted"/>